<keyword evidence="6" id="KW-1185">Reference proteome</keyword>
<comment type="subcellular location">
    <subcellularLocation>
        <location evidence="1">Membrane</location>
        <topology evidence="1">Multi-pass membrane protein</topology>
    </subcellularLocation>
</comment>
<sequence length="445" mass="47521">MSASACRPPLPPPPLPPRPKRSTSPPPSTARPLPPLSTPPDRGYGAWTFLIAGTVVELLVWGLPWSVGVLHEYWAREMFPGQESTLTLAATLQTGAMYMTAAIGPLFTTFPQYTKHMQVLGMVVASIGLVASAFVTSASHLIVTLGVLYPFAGALYLPCATLIYEWFHVRRGLATGLMFAGTGIGGTIFPFVTSALLARFGYRATMISIGLAFAILNSVALCFVKRRIPVPRRSIKSSLKEHSRKTDWSFWKHRSVWIATAIILSTSMGNFLPSLWMPSYAEAVRAHRPNGTALVAIMNAASVPGNTVTGFLSDRLPTRIVVSLSCCVAAFACLCLWGLGTGEGLLVGFSVVWGVTALSMVGTWSKMITIISKDDPTLPTFFFSFFTILKGVGNLTSGPISTALLSKGPIGGKGAYGATNYGGLLIYTGVMAFIGGVPALFFPTK</sequence>
<feature type="compositionally biased region" description="Pro residues" evidence="3">
    <location>
        <begin position="8"/>
        <end position="17"/>
    </location>
</feature>
<dbReference type="GO" id="GO:0016020">
    <property type="term" value="C:membrane"/>
    <property type="evidence" value="ECO:0007669"/>
    <property type="project" value="UniProtKB-SubCell"/>
</dbReference>
<feature type="compositionally biased region" description="Pro residues" evidence="3">
    <location>
        <begin position="24"/>
        <end position="38"/>
    </location>
</feature>
<dbReference type="GO" id="GO:0022857">
    <property type="term" value="F:transmembrane transporter activity"/>
    <property type="evidence" value="ECO:0007669"/>
    <property type="project" value="InterPro"/>
</dbReference>
<dbReference type="Proteomes" id="UP001222932">
    <property type="component" value="Unassembled WGS sequence"/>
</dbReference>
<evidence type="ECO:0000256" key="3">
    <source>
        <dbReference type="SAM" id="MobiDB-lite"/>
    </source>
</evidence>
<dbReference type="Pfam" id="PF07690">
    <property type="entry name" value="MFS_1"/>
    <property type="match status" value="1"/>
</dbReference>
<feature type="transmembrane region" description="Helical" evidence="4">
    <location>
        <begin position="255"/>
        <end position="273"/>
    </location>
</feature>
<feature type="transmembrane region" description="Helical" evidence="4">
    <location>
        <begin position="44"/>
        <end position="65"/>
    </location>
</feature>
<evidence type="ECO:0008006" key="7">
    <source>
        <dbReference type="Google" id="ProtNLM"/>
    </source>
</evidence>
<feature type="transmembrane region" description="Helical" evidence="4">
    <location>
        <begin position="148"/>
        <end position="167"/>
    </location>
</feature>
<accession>A0AAD3TP29</accession>
<keyword evidence="4" id="KW-0472">Membrane</keyword>
<dbReference type="InterPro" id="IPR036259">
    <property type="entry name" value="MFS_trans_sf"/>
</dbReference>
<dbReference type="InterPro" id="IPR011701">
    <property type="entry name" value="MFS"/>
</dbReference>
<evidence type="ECO:0000313" key="6">
    <source>
        <dbReference type="Proteomes" id="UP001222932"/>
    </source>
</evidence>
<feature type="transmembrane region" description="Helical" evidence="4">
    <location>
        <begin position="293"/>
        <end position="313"/>
    </location>
</feature>
<feature type="transmembrane region" description="Helical" evidence="4">
    <location>
        <begin position="377"/>
        <end position="401"/>
    </location>
</feature>
<feature type="transmembrane region" description="Helical" evidence="4">
    <location>
        <begin position="204"/>
        <end position="224"/>
    </location>
</feature>
<proteinExistence type="inferred from homology"/>
<feature type="transmembrane region" description="Helical" evidence="4">
    <location>
        <begin position="179"/>
        <end position="198"/>
    </location>
</feature>
<feature type="transmembrane region" description="Helical" evidence="4">
    <location>
        <begin position="421"/>
        <end position="442"/>
    </location>
</feature>
<reference evidence="5" key="1">
    <citation type="journal article" date="2023" name="BMC Genomics">
        <title>Chromosome-level genome assemblies of Cutaneotrichosporon spp. (Trichosporonales, Basidiomycota) reveal imbalanced evolution between nucleotide sequences and chromosome synteny.</title>
        <authorList>
            <person name="Kobayashi Y."/>
            <person name="Kayamori A."/>
            <person name="Aoki K."/>
            <person name="Shiwa Y."/>
            <person name="Matsutani M."/>
            <person name="Fujita N."/>
            <person name="Sugita T."/>
            <person name="Iwasaki W."/>
            <person name="Tanaka N."/>
            <person name="Takashima M."/>
        </authorList>
    </citation>
    <scope>NUCLEOTIDE SEQUENCE</scope>
    <source>
        <strain evidence="5">HIS016</strain>
    </source>
</reference>
<evidence type="ECO:0000256" key="4">
    <source>
        <dbReference type="SAM" id="Phobius"/>
    </source>
</evidence>
<keyword evidence="4" id="KW-1133">Transmembrane helix</keyword>
<feature type="transmembrane region" description="Helical" evidence="4">
    <location>
        <begin position="320"/>
        <end position="339"/>
    </location>
</feature>
<gene>
    <name evidence="5" type="ORF">CspeluHIS016_0108260</name>
</gene>
<comment type="similarity">
    <text evidence="2">Belongs to the major facilitator superfamily. Monocarboxylate porter (TC 2.A.1.13) family.</text>
</comment>
<protein>
    <recommendedName>
        <fullName evidence="7">MFS general substrate transporter</fullName>
    </recommendedName>
</protein>
<keyword evidence="4" id="KW-0812">Transmembrane</keyword>
<evidence type="ECO:0000256" key="2">
    <source>
        <dbReference type="ARBA" id="ARBA00006727"/>
    </source>
</evidence>
<organism evidence="5 6">
    <name type="scientific">Cutaneotrichosporon spelunceum</name>
    <dbReference type="NCBI Taxonomy" id="1672016"/>
    <lineage>
        <taxon>Eukaryota</taxon>
        <taxon>Fungi</taxon>
        <taxon>Dikarya</taxon>
        <taxon>Basidiomycota</taxon>
        <taxon>Agaricomycotina</taxon>
        <taxon>Tremellomycetes</taxon>
        <taxon>Trichosporonales</taxon>
        <taxon>Trichosporonaceae</taxon>
        <taxon>Cutaneotrichosporon</taxon>
    </lineage>
</organism>
<feature type="transmembrane region" description="Helical" evidence="4">
    <location>
        <begin position="119"/>
        <end position="142"/>
    </location>
</feature>
<feature type="region of interest" description="Disordered" evidence="3">
    <location>
        <begin position="1"/>
        <end position="39"/>
    </location>
</feature>
<dbReference type="AlphaFoldDB" id="A0AAD3TP29"/>
<name>A0AAD3TP29_9TREE</name>
<dbReference type="PANTHER" id="PTHR11360">
    <property type="entry name" value="MONOCARBOXYLATE TRANSPORTER"/>
    <property type="match status" value="1"/>
</dbReference>
<reference evidence="5" key="2">
    <citation type="submission" date="2023-06" db="EMBL/GenBank/DDBJ databases">
        <authorList>
            <person name="Kobayashi Y."/>
            <person name="Kayamori A."/>
            <person name="Aoki K."/>
            <person name="Shiwa Y."/>
            <person name="Fujita N."/>
            <person name="Sugita T."/>
            <person name="Iwasaki W."/>
            <person name="Tanaka N."/>
            <person name="Takashima M."/>
        </authorList>
    </citation>
    <scope>NUCLEOTIDE SEQUENCE</scope>
    <source>
        <strain evidence="5">HIS016</strain>
    </source>
</reference>
<dbReference type="PANTHER" id="PTHR11360:SF287">
    <property type="entry name" value="MFS MONOCARBOXYLATE TRANSPORTER"/>
    <property type="match status" value="1"/>
</dbReference>
<evidence type="ECO:0000256" key="1">
    <source>
        <dbReference type="ARBA" id="ARBA00004141"/>
    </source>
</evidence>
<dbReference type="Gene3D" id="1.20.1250.20">
    <property type="entry name" value="MFS general substrate transporter like domains"/>
    <property type="match status" value="1"/>
</dbReference>
<dbReference type="SUPFAM" id="SSF103473">
    <property type="entry name" value="MFS general substrate transporter"/>
    <property type="match status" value="1"/>
</dbReference>
<feature type="transmembrane region" description="Helical" evidence="4">
    <location>
        <begin position="345"/>
        <end position="365"/>
    </location>
</feature>
<comment type="caution">
    <text evidence="5">The sequence shown here is derived from an EMBL/GenBank/DDBJ whole genome shotgun (WGS) entry which is preliminary data.</text>
</comment>
<dbReference type="EMBL" id="BTCM01000001">
    <property type="protein sequence ID" value="GMK54240.1"/>
    <property type="molecule type" value="Genomic_DNA"/>
</dbReference>
<evidence type="ECO:0000313" key="5">
    <source>
        <dbReference type="EMBL" id="GMK54240.1"/>
    </source>
</evidence>
<dbReference type="InterPro" id="IPR050327">
    <property type="entry name" value="Proton-linked_MCT"/>
</dbReference>
<feature type="transmembrane region" description="Helical" evidence="4">
    <location>
        <begin position="85"/>
        <end position="107"/>
    </location>
</feature>